<accession>A0A1I5NIF9</accession>
<proteinExistence type="predicted"/>
<dbReference type="Proteomes" id="UP000242243">
    <property type="component" value="Unassembled WGS sequence"/>
</dbReference>
<protein>
    <submittedName>
        <fullName evidence="2">Uncharacterized protein</fullName>
    </submittedName>
</protein>
<reference evidence="1 4" key="2">
    <citation type="submission" date="2019-07" db="EMBL/GenBank/DDBJ databases">
        <title>Whole genome shotgun sequence of Halolactibacillus halophilus NBRC 100868.</title>
        <authorList>
            <person name="Hosoyama A."/>
            <person name="Uohara A."/>
            <person name="Ohji S."/>
            <person name="Ichikawa N."/>
        </authorList>
    </citation>
    <scope>NUCLEOTIDE SEQUENCE [LARGE SCALE GENOMIC DNA]</scope>
    <source>
        <strain evidence="1 4">NBRC 100868</strain>
    </source>
</reference>
<dbReference type="Proteomes" id="UP000321547">
    <property type="component" value="Unassembled WGS sequence"/>
</dbReference>
<evidence type="ECO:0000313" key="4">
    <source>
        <dbReference type="Proteomes" id="UP000321547"/>
    </source>
</evidence>
<evidence type="ECO:0000313" key="3">
    <source>
        <dbReference type="Proteomes" id="UP000242243"/>
    </source>
</evidence>
<name>A0A1I5NIF9_9BACI</name>
<reference evidence="2 3" key="1">
    <citation type="submission" date="2016-10" db="EMBL/GenBank/DDBJ databases">
        <authorList>
            <person name="de Groot N.N."/>
        </authorList>
    </citation>
    <scope>NUCLEOTIDE SEQUENCE [LARGE SCALE GENOMIC DNA]</scope>
    <source>
        <strain evidence="2 3">DSM 17073</strain>
    </source>
</reference>
<dbReference type="EMBL" id="BJWI01000008">
    <property type="protein sequence ID" value="GEM01352.1"/>
    <property type="molecule type" value="Genomic_DNA"/>
</dbReference>
<evidence type="ECO:0000313" key="2">
    <source>
        <dbReference type="EMBL" id="SFP21564.1"/>
    </source>
</evidence>
<keyword evidence="4" id="KW-1185">Reference proteome</keyword>
<dbReference type="AlphaFoldDB" id="A0A1I5NIF9"/>
<evidence type="ECO:0000313" key="1">
    <source>
        <dbReference type="EMBL" id="GEM01352.1"/>
    </source>
</evidence>
<dbReference type="EMBL" id="FOXC01000009">
    <property type="protein sequence ID" value="SFP21564.1"/>
    <property type="molecule type" value="Genomic_DNA"/>
</dbReference>
<gene>
    <name evidence="1" type="ORF">HHA03_08840</name>
    <name evidence="2" type="ORF">SAMN05421839_10965</name>
</gene>
<sequence>MSDEKSLKEKEMEILERMERVILLLRFEDDIISNHKHNPSGIRTAQFFKEIWEKELKELRETLIKIRDQM</sequence>
<organism evidence="2 3">
    <name type="scientific">Halolactibacillus halophilus</name>
    <dbReference type="NCBI Taxonomy" id="306540"/>
    <lineage>
        <taxon>Bacteria</taxon>
        <taxon>Bacillati</taxon>
        <taxon>Bacillota</taxon>
        <taxon>Bacilli</taxon>
        <taxon>Bacillales</taxon>
        <taxon>Bacillaceae</taxon>
        <taxon>Halolactibacillus</taxon>
    </lineage>
</organism>
<dbReference type="RefSeq" id="WP_089831079.1">
    <property type="nucleotide sequence ID" value="NZ_BJWI01000008.1"/>
</dbReference>